<protein>
    <submittedName>
        <fullName evidence="2">Uncharacterized protein</fullName>
    </submittedName>
</protein>
<feature type="compositionally biased region" description="Basic and acidic residues" evidence="1">
    <location>
        <begin position="145"/>
        <end position="165"/>
    </location>
</feature>
<dbReference type="AlphaFoldDB" id="A0A2S6AJR5"/>
<feature type="region of interest" description="Disordered" evidence="1">
    <location>
        <begin position="1"/>
        <end position="165"/>
    </location>
</feature>
<feature type="compositionally biased region" description="Polar residues" evidence="1">
    <location>
        <begin position="47"/>
        <end position="62"/>
    </location>
</feature>
<dbReference type="Proteomes" id="UP000239874">
    <property type="component" value="Unassembled WGS sequence"/>
</dbReference>
<organism evidence="2 3">
    <name type="scientific">Nocardia nova</name>
    <dbReference type="NCBI Taxonomy" id="37330"/>
    <lineage>
        <taxon>Bacteria</taxon>
        <taxon>Bacillati</taxon>
        <taxon>Actinomycetota</taxon>
        <taxon>Actinomycetes</taxon>
        <taxon>Mycobacteriales</taxon>
        <taxon>Nocardiaceae</taxon>
        <taxon>Nocardia</taxon>
    </lineage>
</organism>
<feature type="compositionally biased region" description="Low complexity" evidence="1">
    <location>
        <begin position="87"/>
        <end position="101"/>
    </location>
</feature>
<dbReference type="OrthoDB" id="4570511at2"/>
<proteinExistence type="predicted"/>
<gene>
    <name evidence="2" type="ORF">C5E45_25700</name>
</gene>
<sequence>MSSEHLSEEPQSQRGAKGSRDTGSNTPGGGSTDRPAGTFDQEEVTSARDQNQSGGDVATTGTLPPGDAEPAVPPYEGRRTGAEEVPGTAGAGSSANTAGATHPVADPTFKSPAPEETSGGATASPAEEQPASQAPETEAGAEGAEEGHHGGVRRAEDQPRESRPQ</sequence>
<reference evidence="2 3" key="1">
    <citation type="submission" date="2018-02" db="EMBL/GenBank/DDBJ databases">
        <title>8 Nocardia nova and 1 Nocardia cyriacigeorgica strain used for evolution to TMP-SMX.</title>
        <authorList>
            <person name="Mehta H."/>
            <person name="Weng J."/>
            <person name="Shamoo Y."/>
        </authorList>
    </citation>
    <scope>NUCLEOTIDE SEQUENCE [LARGE SCALE GENOMIC DNA]</scope>
    <source>
        <strain evidence="2 3">MDA3139</strain>
    </source>
</reference>
<evidence type="ECO:0000313" key="2">
    <source>
        <dbReference type="EMBL" id="PPJ35461.1"/>
    </source>
</evidence>
<dbReference type="EMBL" id="PSZC01000021">
    <property type="protein sequence ID" value="PPJ35461.1"/>
    <property type="molecule type" value="Genomic_DNA"/>
</dbReference>
<comment type="caution">
    <text evidence="2">The sequence shown here is derived from an EMBL/GenBank/DDBJ whole genome shotgun (WGS) entry which is preliminary data.</text>
</comment>
<evidence type="ECO:0000256" key="1">
    <source>
        <dbReference type="SAM" id="MobiDB-lite"/>
    </source>
</evidence>
<name>A0A2S6AJR5_9NOCA</name>
<evidence type="ECO:0000313" key="3">
    <source>
        <dbReference type="Proteomes" id="UP000239874"/>
    </source>
</evidence>
<accession>A0A2S6AJR5</accession>